<organism evidence="10 11">
    <name type="scientific">Marasmius oreades</name>
    <name type="common">fairy-ring Marasmius</name>
    <dbReference type="NCBI Taxonomy" id="181124"/>
    <lineage>
        <taxon>Eukaryota</taxon>
        <taxon>Fungi</taxon>
        <taxon>Dikarya</taxon>
        <taxon>Basidiomycota</taxon>
        <taxon>Agaricomycotina</taxon>
        <taxon>Agaricomycetes</taxon>
        <taxon>Agaricomycetidae</taxon>
        <taxon>Agaricales</taxon>
        <taxon>Marasmiineae</taxon>
        <taxon>Marasmiaceae</taxon>
        <taxon>Marasmius</taxon>
    </lineage>
</organism>
<sequence>MSSGDTTLRNVESPRKNVALSVLFKAPSTEEAQACWELCRLHNNIGFWVVWLPTAWSIAMAYNAQRDIAAINALQTALLYVPLCFGMKSLIMTVDDILDRDIDLLVERTKNRPLPRGSISPERAWLFFSAQLSIGMVLAIQYLDKTSLQIAILIFPIYIIYPTCKRWTNLAPIPLGFMFNVGVFMGWSYLSAHTVPWHVLLPVYLGACLWTFTYETIYQHQDKVDDVKIGLYSPALLLGSWTIPICACTGLLFFIMVTYSGFLNNQGIAFFVGVAYAGSVLFRKLRNTNIDIPEDCKQFFLLNVKVGQIILGALVIDSVYNRFSRP</sequence>
<dbReference type="KEGG" id="more:E1B28_006792"/>
<dbReference type="GO" id="GO:0006744">
    <property type="term" value="P:ubiquinone biosynthetic process"/>
    <property type="evidence" value="ECO:0007669"/>
    <property type="project" value="TreeGrafter"/>
</dbReference>
<feature type="transmembrane region" description="Helical" evidence="9">
    <location>
        <begin position="195"/>
        <end position="214"/>
    </location>
</feature>
<evidence type="ECO:0000256" key="7">
    <source>
        <dbReference type="ARBA" id="ARBA00022989"/>
    </source>
</evidence>
<comment type="similarity">
    <text evidence="4">Belongs to the UbiA prenyltransferase family.</text>
</comment>
<evidence type="ECO:0000313" key="10">
    <source>
        <dbReference type="EMBL" id="KAG7096118.1"/>
    </source>
</evidence>
<dbReference type="RefSeq" id="XP_043012588.1">
    <property type="nucleotide sequence ID" value="XM_043151492.1"/>
</dbReference>
<accession>A0A9P8AB65</accession>
<dbReference type="Gene3D" id="1.10.357.140">
    <property type="entry name" value="UbiA prenyltransferase"/>
    <property type="match status" value="1"/>
</dbReference>
<evidence type="ECO:0000256" key="5">
    <source>
        <dbReference type="ARBA" id="ARBA00022679"/>
    </source>
</evidence>
<gene>
    <name evidence="10" type="ORF">E1B28_006792</name>
</gene>
<dbReference type="GeneID" id="66075868"/>
<feature type="transmembrane region" description="Helical" evidence="9">
    <location>
        <begin position="263"/>
        <end position="282"/>
    </location>
</feature>
<evidence type="ECO:0000256" key="4">
    <source>
        <dbReference type="ARBA" id="ARBA00005985"/>
    </source>
</evidence>
<name>A0A9P8AB65_9AGAR</name>
<feature type="transmembrane region" description="Helical" evidence="9">
    <location>
        <begin position="124"/>
        <end position="142"/>
    </location>
</feature>
<dbReference type="FunFam" id="1.20.120.1780:FF:000001">
    <property type="entry name" value="4-hydroxybenzoate octaprenyltransferase"/>
    <property type="match status" value="1"/>
</dbReference>
<dbReference type="EMBL" id="CM032183">
    <property type="protein sequence ID" value="KAG7096118.1"/>
    <property type="molecule type" value="Genomic_DNA"/>
</dbReference>
<evidence type="ECO:0000256" key="6">
    <source>
        <dbReference type="ARBA" id="ARBA00022692"/>
    </source>
</evidence>
<evidence type="ECO:0000256" key="3">
    <source>
        <dbReference type="ARBA" id="ARBA00005179"/>
    </source>
</evidence>
<dbReference type="InterPro" id="IPR039653">
    <property type="entry name" value="Prenyltransferase"/>
</dbReference>
<feature type="transmembrane region" description="Helical" evidence="9">
    <location>
        <begin position="148"/>
        <end position="164"/>
    </location>
</feature>
<keyword evidence="11" id="KW-1185">Reference proteome</keyword>
<dbReference type="OrthoDB" id="18170at2759"/>
<keyword evidence="5" id="KW-0808">Transferase</keyword>
<keyword evidence="6 9" id="KW-0812">Transmembrane</keyword>
<dbReference type="Pfam" id="PF01040">
    <property type="entry name" value="UbiA"/>
    <property type="match status" value="1"/>
</dbReference>
<dbReference type="AlphaFoldDB" id="A0A9P8AB65"/>
<feature type="transmembrane region" description="Helical" evidence="9">
    <location>
        <begin position="171"/>
        <end position="189"/>
    </location>
</feature>
<feature type="transmembrane region" description="Helical" evidence="9">
    <location>
        <begin position="235"/>
        <end position="257"/>
    </location>
</feature>
<dbReference type="InterPro" id="IPR044878">
    <property type="entry name" value="UbiA_sf"/>
</dbReference>
<comment type="caution">
    <text evidence="10">The sequence shown here is derived from an EMBL/GenBank/DDBJ whole genome shotgun (WGS) entry which is preliminary data.</text>
</comment>
<dbReference type="GO" id="GO:0016765">
    <property type="term" value="F:transferase activity, transferring alkyl or aryl (other than methyl) groups"/>
    <property type="evidence" value="ECO:0007669"/>
    <property type="project" value="InterPro"/>
</dbReference>
<reference evidence="10" key="1">
    <citation type="journal article" date="2021" name="Genome Biol. Evol.">
        <title>The assembled and annotated genome of the fairy-ring fungus Marasmius oreades.</title>
        <authorList>
            <person name="Hiltunen M."/>
            <person name="Ament-Velasquez S.L."/>
            <person name="Johannesson H."/>
        </authorList>
    </citation>
    <scope>NUCLEOTIDE SEQUENCE</scope>
    <source>
        <strain evidence="10">03SP1</strain>
    </source>
</reference>
<evidence type="ECO:0000256" key="9">
    <source>
        <dbReference type="SAM" id="Phobius"/>
    </source>
</evidence>
<comment type="subcellular location">
    <subcellularLocation>
        <location evidence="2">Membrane</location>
        <topology evidence="2">Multi-pass membrane protein</topology>
    </subcellularLocation>
</comment>
<dbReference type="GO" id="GO:0005743">
    <property type="term" value="C:mitochondrial inner membrane"/>
    <property type="evidence" value="ECO:0007669"/>
    <property type="project" value="TreeGrafter"/>
</dbReference>
<dbReference type="InterPro" id="IPR000537">
    <property type="entry name" value="UbiA_prenyltransferase"/>
</dbReference>
<dbReference type="FunFam" id="1.10.357.140:FF:000008">
    <property type="entry name" value="4-hydroxybenzoate octaprenyltransferase"/>
    <property type="match status" value="1"/>
</dbReference>
<comment type="pathway">
    <text evidence="3">Secondary metabolite biosynthesis.</text>
</comment>
<evidence type="ECO:0000256" key="1">
    <source>
        <dbReference type="ARBA" id="ARBA00001946"/>
    </source>
</evidence>
<dbReference type="CDD" id="cd13959">
    <property type="entry name" value="PT_UbiA_COQ2"/>
    <property type="match status" value="1"/>
</dbReference>
<proteinExistence type="inferred from homology"/>
<protein>
    <submittedName>
        <fullName evidence="10">Uncharacterized protein</fullName>
    </submittedName>
</protein>
<dbReference type="Proteomes" id="UP001049176">
    <property type="component" value="Chromosome 3"/>
</dbReference>
<keyword evidence="7 9" id="KW-1133">Transmembrane helix</keyword>
<keyword evidence="8 9" id="KW-0472">Membrane</keyword>
<dbReference type="PANTHER" id="PTHR11048">
    <property type="entry name" value="PRENYLTRANSFERASES"/>
    <property type="match status" value="1"/>
</dbReference>
<dbReference type="PANTHER" id="PTHR11048:SF28">
    <property type="entry name" value="4-HYDROXYBENZOATE POLYPRENYLTRANSFERASE, MITOCHONDRIAL"/>
    <property type="match status" value="1"/>
</dbReference>
<dbReference type="Gene3D" id="1.20.120.1780">
    <property type="entry name" value="UbiA prenyltransferase"/>
    <property type="match status" value="1"/>
</dbReference>
<comment type="cofactor">
    <cofactor evidence="1">
        <name>Mg(2+)</name>
        <dbReference type="ChEBI" id="CHEBI:18420"/>
    </cofactor>
</comment>
<evidence type="ECO:0000256" key="2">
    <source>
        <dbReference type="ARBA" id="ARBA00004141"/>
    </source>
</evidence>
<evidence type="ECO:0000313" key="11">
    <source>
        <dbReference type="Proteomes" id="UP001049176"/>
    </source>
</evidence>
<evidence type="ECO:0000256" key="8">
    <source>
        <dbReference type="ARBA" id="ARBA00023136"/>
    </source>
</evidence>